<keyword evidence="3" id="KW-1185">Reference proteome</keyword>
<feature type="signal peptide" evidence="1">
    <location>
        <begin position="1"/>
        <end position="22"/>
    </location>
</feature>
<organism evidence="2 3">
    <name type="scientific">Vicia faba</name>
    <name type="common">Broad bean</name>
    <name type="synonym">Faba vulgaris</name>
    <dbReference type="NCBI Taxonomy" id="3906"/>
    <lineage>
        <taxon>Eukaryota</taxon>
        <taxon>Viridiplantae</taxon>
        <taxon>Streptophyta</taxon>
        <taxon>Embryophyta</taxon>
        <taxon>Tracheophyta</taxon>
        <taxon>Spermatophyta</taxon>
        <taxon>Magnoliopsida</taxon>
        <taxon>eudicotyledons</taxon>
        <taxon>Gunneridae</taxon>
        <taxon>Pentapetalae</taxon>
        <taxon>rosids</taxon>
        <taxon>fabids</taxon>
        <taxon>Fabales</taxon>
        <taxon>Fabaceae</taxon>
        <taxon>Papilionoideae</taxon>
        <taxon>50 kb inversion clade</taxon>
        <taxon>NPAAA clade</taxon>
        <taxon>Hologalegina</taxon>
        <taxon>IRL clade</taxon>
        <taxon>Fabeae</taxon>
        <taxon>Vicia</taxon>
    </lineage>
</organism>
<feature type="chain" id="PRO_5043987404" description="Late embryogenesis abundant protein" evidence="1">
    <location>
        <begin position="23"/>
        <end position="127"/>
    </location>
</feature>
<evidence type="ECO:0008006" key="4">
    <source>
        <dbReference type="Google" id="ProtNLM"/>
    </source>
</evidence>
<name>A0AAV0YVU1_VICFA</name>
<accession>A0AAV0YVU1</accession>
<evidence type="ECO:0000313" key="3">
    <source>
        <dbReference type="Proteomes" id="UP001157006"/>
    </source>
</evidence>
<gene>
    <name evidence="2" type="ORF">VFH_I389840</name>
</gene>
<evidence type="ECO:0000256" key="1">
    <source>
        <dbReference type="SAM" id="SignalP"/>
    </source>
</evidence>
<dbReference type="AlphaFoldDB" id="A0AAV0YVU1"/>
<sequence length="127" mass="14929">MFYLLFHFLRFLLCSFTNRCIDIPIEESRDVKVGYMKIPDARVKERRTKHTNVTVNVMFPKLIVDEENGNFTRDVSSGRLNLIGYVRFSGIVQIQWLKIVHSRKTIEMVCNFNIELISRVIQGTQCQ</sequence>
<keyword evidence="1" id="KW-0732">Signal</keyword>
<protein>
    <recommendedName>
        <fullName evidence="4">Late embryogenesis abundant protein</fullName>
    </recommendedName>
</protein>
<reference evidence="2 3" key="1">
    <citation type="submission" date="2023-01" db="EMBL/GenBank/DDBJ databases">
        <authorList>
            <person name="Kreplak J."/>
        </authorList>
    </citation>
    <scope>NUCLEOTIDE SEQUENCE [LARGE SCALE GENOMIC DNA]</scope>
</reference>
<dbReference type="Proteomes" id="UP001157006">
    <property type="component" value="Chromosome 1L"/>
</dbReference>
<evidence type="ECO:0000313" key="2">
    <source>
        <dbReference type="EMBL" id="CAI8589358.1"/>
    </source>
</evidence>
<proteinExistence type="predicted"/>
<dbReference type="EMBL" id="OX451736">
    <property type="protein sequence ID" value="CAI8589358.1"/>
    <property type="molecule type" value="Genomic_DNA"/>
</dbReference>